<keyword evidence="2" id="KW-1185">Reference proteome</keyword>
<organism evidence="1 2">
    <name type="scientific">Colletotrichum shisoi</name>
    <dbReference type="NCBI Taxonomy" id="2078593"/>
    <lineage>
        <taxon>Eukaryota</taxon>
        <taxon>Fungi</taxon>
        <taxon>Dikarya</taxon>
        <taxon>Ascomycota</taxon>
        <taxon>Pezizomycotina</taxon>
        <taxon>Sordariomycetes</taxon>
        <taxon>Hypocreomycetidae</taxon>
        <taxon>Glomerellales</taxon>
        <taxon>Glomerellaceae</taxon>
        <taxon>Colletotrichum</taxon>
        <taxon>Colletotrichum destructivum species complex</taxon>
    </lineage>
</organism>
<dbReference type="Proteomes" id="UP000326340">
    <property type="component" value="Unassembled WGS sequence"/>
</dbReference>
<accession>A0A5Q4BB75</accession>
<evidence type="ECO:0000313" key="1">
    <source>
        <dbReference type="EMBL" id="TQN64145.1"/>
    </source>
</evidence>
<sequence length="14" mass="1625">MSHHPPIRAVRRPA</sequence>
<evidence type="ECO:0000313" key="2">
    <source>
        <dbReference type="Proteomes" id="UP000326340"/>
    </source>
</evidence>
<protein>
    <submittedName>
        <fullName evidence="1">Uncharacterized protein</fullName>
    </submittedName>
</protein>
<name>A0A5Q4BB75_9PEZI</name>
<proteinExistence type="predicted"/>
<reference evidence="1 2" key="1">
    <citation type="journal article" date="2019" name="Sci. Rep.">
        <title>Colletotrichum shisoi sp. nov., an anthracnose pathogen of Perilla frutescens in Japan: molecular phylogenetic, morphological and genomic evidence.</title>
        <authorList>
            <person name="Gan P."/>
            <person name="Tsushima A."/>
            <person name="Hiroyama R."/>
            <person name="Narusaka M."/>
            <person name="Takano Y."/>
            <person name="Narusaka Y."/>
            <person name="Kawaradani M."/>
            <person name="Damm U."/>
            <person name="Shirasu K."/>
        </authorList>
    </citation>
    <scope>NUCLEOTIDE SEQUENCE [LARGE SCALE GENOMIC DNA]</scope>
    <source>
        <strain evidence="1 2">PG-2018a</strain>
    </source>
</reference>
<comment type="caution">
    <text evidence="1">The sequence shown here is derived from an EMBL/GenBank/DDBJ whole genome shotgun (WGS) entry which is preliminary data.</text>
</comment>
<gene>
    <name evidence="1" type="ORF">CSHISOI_11278</name>
</gene>
<dbReference type="EMBL" id="PUHP01002780">
    <property type="protein sequence ID" value="TQN64145.1"/>
    <property type="molecule type" value="Genomic_DNA"/>
</dbReference>